<evidence type="ECO:0000256" key="4">
    <source>
        <dbReference type="ARBA" id="ARBA00022692"/>
    </source>
</evidence>
<dbReference type="FunFam" id="2.60.40.60:FF:000006">
    <property type="entry name" value="Protocadherin alpha 2"/>
    <property type="match status" value="1"/>
</dbReference>
<dbReference type="FunFam" id="2.60.40.60:FF:000129">
    <property type="entry name" value="protocadherin alpha-C2 isoform X1"/>
    <property type="match status" value="1"/>
</dbReference>
<evidence type="ECO:0000256" key="6">
    <source>
        <dbReference type="ARBA" id="ARBA00022737"/>
    </source>
</evidence>
<keyword evidence="8" id="KW-0130">Cell adhesion</keyword>
<dbReference type="PANTHER" id="PTHR24028:SF118">
    <property type="entry name" value="PROTOCADHERIN BETA-1"/>
    <property type="match status" value="1"/>
</dbReference>
<evidence type="ECO:0000256" key="10">
    <source>
        <dbReference type="ARBA" id="ARBA00023136"/>
    </source>
</evidence>
<dbReference type="GO" id="GO:0005509">
    <property type="term" value="F:calcium ion binding"/>
    <property type="evidence" value="ECO:0007669"/>
    <property type="project" value="UniProtKB-UniRule"/>
</dbReference>
<dbReference type="FunFam" id="2.60.40.60:FF:000018">
    <property type="entry name" value="Protocadherin gamma c3"/>
    <property type="match status" value="1"/>
</dbReference>
<feature type="domain" description="Cadherin" evidence="14">
    <location>
        <begin position="5"/>
        <end position="111"/>
    </location>
</feature>
<dbReference type="InterPro" id="IPR015919">
    <property type="entry name" value="Cadherin-like_sf"/>
</dbReference>
<dbReference type="STRING" id="8496.A0A151NR13"/>
<dbReference type="Pfam" id="PF08266">
    <property type="entry name" value="Cadherin_2"/>
    <property type="match status" value="1"/>
</dbReference>
<organism evidence="15 16">
    <name type="scientific">Alligator mississippiensis</name>
    <name type="common">American alligator</name>
    <dbReference type="NCBI Taxonomy" id="8496"/>
    <lineage>
        <taxon>Eukaryota</taxon>
        <taxon>Metazoa</taxon>
        <taxon>Chordata</taxon>
        <taxon>Craniata</taxon>
        <taxon>Vertebrata</taxon>
        <taxon>Euteleostomi</taxon>
        <taxon>Archelosauria</taxon>
        <taxon>Archosauria</taxon>
        <taxon>Crocodylia</taxon>
        <taxon>Alligatoridae</taxon>
        <taxon>Alligatorinae</taxon>
        <taxon>Alligator</taxon>
    </lineage>
</organism>
<dbReference type="AlphaFoldDB" id="A0A151NR13"/>
<keyword evidence="10" id="KW-0472">Membrane</keyword>
<dbReference type="PRINTS" id="PR00205">
    <property type="entry name" value="CADHERIN"/>
</dbReference>
<accession>A0A151NR13</accession>
<dbReference type="SMART" id="SM00112">
    <property type="entry name" value="CA"/>
    <property type="match status" value="6"/>
</dbReference>
<feature type="domain" description="Cadherin" evidence="14">
    <location>
        <begin position="431"/>
        <end position="537"/>
    </location>
</feature>
<evidence type="ECO:0000313" key="16">
    <source>
        <dbReference type="Proteomes" id="UP000050525"/>
    </source>
</evidence>
<name>A0A151NR13_ALLMI</name>
<feature type="domain" description="Cadherin" evidence="14">
    <location>
        <begin position="221"/>
        <end position="325"/>
    </location>
</feature>
<evidence type="ECO:0000256" key="1">
    <source>
        <dbReference type="ARBA" id="ARBA00003436"/>
    </source>
</evidence>
<comment type="function">
    <text evidence="1">Potential calcium-dependent cell-adhesion protein. May be involved in the establishment and maintenance of specific neuronal connections in the brain.</text>
</comment>
<keyword evidence="11" id="KW-0325">Glycoprotein</keyword>
<feature type="domain" description="Cadherin" evidence="14">
    <location>
        <begin position="544"/>
        <end position="632"/>
    </location>
</feature>
<keyword evidence="5" id="KW-0732">Signal</keyword>
<dbReference type="PROSITE" id="PS00232">
    <property type="entry name" value="CADHERIN_1"/>
    <property type="match status" value="3"/>
</dbReference>
<evidence type="ECO:0000256" key="3">
    <source>
        <dbReference type="ARBA" id="ARBA00022475"/>
    </source>
</evidence>
<dbReference type="EMBL" id="AKHW03002337">
    <property type="protein sequence ID" value="KYO39140.1"/>
    <property type="molecule type" value="Genomic_DNA"/>
</dbReference>
<keyword evidence="6" id="KW-0677">Repeat</keyword>
<feature type="domain" description="Cadherin" evidence="14">
    <location>
        <begin position="112"/>
        <end position="220"/>
    </location>
</feature>
<protein>
    <recommendedName>
        <fullName evidence="14">Cadherin domain-containing protein</fullName>
    </recommendedName>
</protein>
<dbReference type="GO" id="GO:0007156">
    <property type="term" value="P:homophilic cell adhesion via plasma membrane adhesion molecules"/>
    <property type="evidence" value="ECO:0007669"/>
    <property type="project" value="InterPro"/>
</dbReference>
<evidence type="ECO:0000256" key="13">
    <source>
        <dbReference type="SAM" id="MobiDB-lite"/>
    </source>
</evidence>
<comment type="subcellular location">
    <subcellularLocation>
        <location evidence="2">Cell membrane</location>
        <topology evidence="2">Single-pass type I membrane protein</topology>
    </subcellularLocation>
</comment>
<feature type="domain" description="Cadherin" evidence="14">
    <location>
        <begin position="326"/>
        <end position="430"/>
    </location>
</feature>
<feature type="region of interest" description="Disordered" evidence="13">
    <location>
        <begin position="627"/>
        <end position="647"/>
    </location>
</feature>
<dbReference type="PROSITE" id="PS50268">
    <property type="entry name" value="CADHERIN_2"/>
    <property type="match status" value="6"/>
</dbReference>
<keyword evidence="16" id="KW-1185">Reference proteome</keyword>
<dbReference type="CDD" id="cd11304">
    <property type="entry name" value="Cadherin_repeat"/>
    <property type="match status" value="5"/>
</dbReference>
<comment type="caution">
    <text evidence="15">The sequence shown here is derived from an EMBL/GenBank/DDBJ whole genome shotgun (WGS) entry which is preliminary data.</text>
</comment>
<evidence type="ECO:0000259" key="14">
    <source>
        <dbReference type="PROSITE" id="PS50268"/>
    </source>
</evidence>
<dbReference type="Gene3D" id="2.60.40.60">
    <property type="entry name" value="Cadherins"/>
    <property type="match status" value="6"/>
</dbReference>
<dbReference type="GO" id="GO:0005886">
    <property type="term" value="C:plasma membrane"/>
    <property type="evidence" value="ECO:0007669"/>
    <property type="project" value="UniProtKB-SubCell"/>
</dbReference>
<dbReference type="InterPro" id="IPR013164">
    <property type="entry name" value="Cadherin_N"/>
</dbReference>
<evidence type="ECO:0000313" key="15">
    <source>
        <dbReference type="EMBL" id="KYO39140.1"/>
    </source>
</evidence>
<dbReference type="SUPFAM" id="SSF49313">
    <property type="entry name" value="Cadherin-like"/>
    <property type="match status" value="6"/>
</dbReference>
<dbReference type="FunFam" id="2.60.40.60:FF:000002">
    <property type="entry name" value="Protocadherin alpha 2"/>
    <property type="match status" value="1"/>
</dbReference>
<dbReference type="InterPro" id="IPR050174">
    <property type="entry name" value="Protocadherin/Cadherin-CA"/>
</dbReference>
<dbReference type="InterPro" id="IPR020894">
    <property type="entry name" value="Cadherin_CS"/>
</dbReference>
<reference evidence="15 16" key="1">
    <citation type="journal article" date="2012" name="Genome Biol.">
        <title>Sequencing three crocodilian genomes to illuminate the evolution of archosaurs and amniotes.</title>
        <authorList>
            <person name="St John J.A."/>
            <person name="Braun E.L."/>
            <person name="Isberg S.R."/>
            <person name="Miles L.G."/>
            <person name="Chong A.Y."/>
            <person name="Gongora J."/>
            <person name="Dalzell P."/>
            <person name="Moran C."/>
            <person name="Bed'hom B."/>
            <person name="Abzhanov A."/>
            <person name="Burgess S.C."/>
            <person name="Cooksey A.M."/>
            <person name="Castoe T.A."/>
            <person name="Crawford N.G."/>
            <person name="Densmore L.D."/>
            <person name="Drew J.C."/>
            <person name="Edwards S.V."/>
            <person name="Faircloth B.C."/>
            <person name="Fujita M.K."/>
            <person name="Greenwold M.J."/>
            <person name="Hoffmann F.G."/>
            <person name="Howard J.M."/>
            <person name="Iguchi T."/>
            <person name="Janes D.E."/>
            <person name="Khan S.Y."/>
            <person name="Kohno S."/>
            <person name="de Koning A.J."/>
            <person name="Lance S.L."/>
            <person name="McCarthy F.M."/>
            <person name="McCormack J.E."/>
            <person name="Merchant M.E."/>
            <person name="Peterson D.G."/>
            <person name="Pollock D.D."/>
            <person name="Pourmand N."/>
            <person name="Raney B.J."/>
            <person name="Roessler K.A."/>
            <person name="Sanford J.R."/>
            <person name="Sawyer R.H."/>
            <person name="Schmidt C.J."/>
            <person name="Triplett E.W."/>
            <person name="Tuberville T.D."/>
            <person name="Venegas-Anaya M."/>
            <person name="Howard J.T."/>
            <person name="Jarvis E.D."/>
            <person name="Guillette L.J.Jr."/>
            <person name="Glenn T.C."/>
            <person name="Green R.E."/>
            <person name="Ray D.A."/>
        </authorList>
    </citation>
    <scope>NUCLEOTIDE SEQUENCE [LARGE SCALE GENOMIC DNA]</scope>
    <source>
        <strain evidence="15">KSC_2009_1</strain>
    </source>
</reference>
<proteinExistence type="predicted"/>
<evidence type="ECO:0000256" key="5">
    <source>
        <dbReference type="ARBA" id="ARBA00022729"/>
    </source>
</evidence>
<dbReference type="FunFam" id="2.60.40.60:FF:000001">
    <property type="entry name" value="Protocadherin alpha 2"/>
    <property type="match status" value="1"/>
</dbReference>
<keyword evidence="9" id="KW-1133">Transmembrane helix</keyword>
<dbReference type="InterPro" id="IPR002126">
    <property type="entry name" value="Cadherin-like_dom"/>
</dbReference>
<sequence>MSGAAGGTIRYSVPEEKKSGSLLANLAEDLKVDAGELSARRARLVAKSPRQYLQLNSSSGEVLVKEKLDREELCRQIDPCLLQFEIVLENPLQLHRMEVQVQDVNDNSPTFSKGEFLLEMPEQIPANTRFPLQRAHDLDIGINGIQSYSLSTNEQFGLEVQTHGDGRKYAELVLEKPLDREEQAQFLLVLTAADGGLPRRTGSSQILIHVLDTNDNFPQFSQSVYKARIMENSPRGALVATMVARDLDLGSNVHKTYSFRQAPEEILRVFRLNELTGEISVAGAIDYEESRAYELNVQATDGGGLSAHCKMLVEVEDANDNAPEVTQTSLTSPIPEDARPGTVVALLSVSDRDVGDNGRVACAIRGCGPFALQRTVQSYYELLTQQLLDREEEPKYNVTIATTDGGSPRLSSLQTILVEIADVNDHAPEFGQGIYSVSVRENNSPALLIGSVTALDTDAGKNARVTYSILRGPGAAASSVSINPESGDIYVLRTTDYEEEREFEVGVRATDAGSPALSSEAVVRVVVLDENDNAPFVLHPLQNSTAAWSELVPRSAEPGYLVTKVVAVDADAGQNAWLSYQLLRATEPGLFAVALHSGEVRTGRAITNQNSVKQKLTILVTDNWEPPRSTTSVGGDRISETGHSLFL</sequence>
<keyword evidence="4" id="KW-0812">Transmembrane</keyword>
<dbReference type="FunFam" id="2.60.40.60:FF:000004">
    <property type="entry name" value="Protocadherin 1 gamma 2"/>
    <property type="match status" value="1"/>
</dbReference>
<dbReference type="Pfam" id="PF00028">
    <property type="entry name" value="Cadherin"/>
    <property type="match status" value="5"/>
</dbReference>
<evidence type="ECO:0000256" key="2">
    <source>
        <dbReference type="ARBA" id="ARBA00004251"/>
    </source>
</evidence>
<evidence type="ECO:0000256" key="8">
    <source>
        <dbReference type="ARBA" id="ARBA00022889"/>
    </source>
</evidence>
<dbReference type="PANTHER" id="PTHR24028">
    <property type="entry name" value="CADHERIN-87A"/>
    <property type="match status" value="1"/>
</dbReference>
<gene>
    <name evidence="15" type="ORF">Y1Q_0004791</name>
</gene>
<evidence type="ECO:0000256" key="11">
    <source>
        <dbReference type="ARBA" id="ARBA00023180"/>
    </source>
</evidence>
<evidence type="ECO:0000256" key="12">
    <source>
        <dbReference type="PROSITE-ProRule" id="PRU00043"/>
    </source>
</evidence>
<evidence type="ECO:0000256" key="9">
    <source>
        <dbReference type="ARBA" id="ARBA00022989"/>
    </source>
</evidence>
<keyword evidence="7 12" id="KW-0106">Calcium</keyword>
<keyword evidence="3" id="KW-1003">Cell membrane</keyword>
<dbReference type="Proteomes" id="UP000050525">
    <property type="component" value="Unassembled WGS sequence"/>
</dbReference>
<evidence type="ECO:0000256" key="7">
    <source>
        <dbReference type="ARBA" id="ARBA00022837"/>
    </source>
</evidence>